<evidence type="ECO:0000256" key="9">
    <source>
        <dbReference type="ARBA" id="ARBA00023235"/>
    </source>
</evidence>
<dbReference type="GO" id="GO:0043139">
    <property type="term" value="F:5'-3' DNA helicase activity"/>
    <property type="evidence" value="ECO:0007669"/>
    <property type="project" value="UniProtKB-EC"/>
</dbReference>
<keyword evidence="9" id="KW-0413">Isomerase</keyword>
<comment type="similarity">
    <text evidence="1">Belongs to the helicase family. DnaB subfamily.</text>
</comment>
<evidence type="ECO:0000256" key="6">
    <source>
        <dbReference type="ARBA" id="ARBA00022806"/>
    </source>
</evidence>
<evidence type="ECO:0000256" key="1">
    <source>
        <dbReference type="ARBA" id="ARBA00008428"/>
    </source>
</evidence>
<dbReference type="GO" id="GO:0005829">
    <property type="term" value="C:cytosol"/>
    <property type="evidence" value="ECO:0007669"/>
    <property type="project" value="TreeGrafter"/>
</dbReference>
<evidence type="ECO:0000313" key="14">
    <source>
        <dbReference type="EMBL" id="CAB4797660.1"/>
    </source>
</evidence>
<protein>
    <recommendedName>
        <fullName evidence="10">DNA 5'-3' helicase</fullName>
        <ecNumber evidence="10">5.6.2.3</ecNumber>
    </recommendedName>
</protein>
<dbReference type="SUPFAM" id="SSF52540">
    <property type="entry name" value="P-loop containing nucleoside triphosphate hydrolases"/>
    <property type="match status" value="1"/>
</dbReference>
<dbReference type="InterPro" id="IPR007694">
    <property type="entry name" value="DNA_helicase_DnaB-like_C"/>
</dbReference>
<dbReference type="SUPFAM" id="SSF48024">
    <property type="entry name" value="N-terminal domain of DnaB helicase"/>
    <property type="match status" value="1"/>
</dbReference>
<dbReference type="InterPro" id="IPR016136">
    <property type="entry name" value="DNA_helicase_N/primase_C"/>
</dbReference>
<keyword evidence="4" id="KW-0547">Nucleotide-binding</keyword>
<reference evidence="14" key="1">
    <citation type="submission" date="2020-05" db="EMBL/GenBank/DDBJ databases">
        <authorList>
            <person name="Chiriac C."/>
            <person name="Salcher M."/>
            <person name="Ghai R."/>
            <person name="Kavagutti S V."/>
        </authorList>
    </citation>
    <scope>NUCLEOTIDE SEQUENCE</scope>
</reference>
<gene>
    <name evidence="14" type="ORF">UFOPK3004_00469</name>
</gene>
<comment type="catalytic activity">
    <reaction evidence="11">
        <text>ATP + H2O = ADP + phosphate + H(+)</text>
        <dbReference type="Rhea" id="RHEA:13065"/>
        <dbReference type="ChEBI" id="CHEBI:15377"/>
        <dbReference type="ChEBI" id="CHEBI:15378"/>
        <dbReference type="ChEBI" id="CHEBI:30616"/>
        <dbReference type="ChEBI" id="CHEBI:43474"/>
        <dbReference type="ChEBI" id="CHEBI:456216"/>
        <dbReference type="EC" id="5.6.2.3"/>
    </reaction>
</comment>
<dbReference type="Gene3D" id="1.10.860.10">
    <property type="entry name" value="DNAb Helicase, Chain A"/>
    <property type="match status" value="1"/>
</dbReference>
<accession>A0A6J6XK16</accession>
<keyword evidence="8" id="KW-0238">DNA-binding</keyword>
<evidence type="ECO:0000259" key="13">
    <source>
        <dbReference type="PROSITE" id="PS51199"/>
    </source>
</evidence>
<dbReference type="GO" id="GO:0005524">
    <property type="term" value="F:ATP binding"/>
    <property type="evidence" value="ECO:0007669"/>
    <property type="project" value="UniProtKB-KW"/>
</dbReference>
<dbReference type="CDD" id="cd00984">
    <property type="entry name" value="DnaB_C"/>
    <property type="match status" value="1"/>
</dbReference>
<dbReference type="InterPro" id="IPR027417">
    <property type="entry name" value="P-loop_NTPase"/>
</dbReference>
<evidence type="ECO:0000256" key="8">
    <source>
        <dbReference type="ARBA" id="ARBA00023125"/>
    </source>
</evidence>
<keyword evidence="3" id="KW-0235">DNA replication</keyword>
<proteinExistence type="inferred from homology"/>
<feature type="domain" description="SF4 helicase" evidence="13">
    <location>
        <begin position="199"/>
        <end position="470"/>
    </location>
</feature>
<evidence type="ECO:0000256" key="12">
    <source>
        <dbReference type="SAM" id="MobiDB-lite"/>
    </source>
</evidence>
<feature type="compositionally biased region" description="Low complexity" evidence="12">
    <location>
        <begin position="1"/>
        <end position="14"/>
    </location>
</feature>
<dbReference type="InterPro" id="IPR036185">
    <property type="entry name" value="DNA_heli_DnaB-like_N_sf"/>
</dbReference>
<evidence type="ECO:0000256" key="2">
    <source>
        <dbReference type="ARBA" id="ARBA00022515"/>
    </source>
</evidence>
<dbReference type="FunFam" id="1.10.860.10:FF:000001">
    <property type="entry name" value="Replicative DNA helicase"/>
    <property type="match status" value="1"/>
</dbReference>
<dbReference type="Gene3D" id="3.40.50.300">
    <property type="entry name" value="P-loop containing nucleotide triphosphate hydrolases"/>
    <property type="match status" value="1"/>
</dbReference>
<dbReference type="EC" id="5.6.2.3" evidence="10"/>
<dbReference type="EMBL" id="CAFAAL010000025">
    <property type="protein sequence ID" value="CAB4797660.1"/>
    <property type="molecule type" value="Genomic_DNA"/>
</dbReference>
<name>A0A6J6XK16_9ZZZZ</name>
<evidence type="ECO:0000256" key="5">
    <source>
        <dbReference type="ARBA" id="ARBA00022801"/>
    </source>
</evidence>
<sequence>MTDNSSGNSNWGSKNQRDGAPRPMMNRVPPHNLSAEESLLGAMLLSRDAVNTVSEAGVHVEHFYKPGHQHIFDAMRSLLAGGDPIDPVTVADELRRIGLLEEIGGLDFLLQLQNSTPVIGNVGRYSKIVMDTAALRRLIGVASEIAEIAYTEPDDVARALDEAESRVFAVAEERVTDSTRQINDLLGLATEELEKRFESKVTLTGVPTGFTDLDEIILGLQPSSLVIVGARPAMGKTAFALNIASNVAQTTNLPVLVFSLEMSHTELTMRFLSSEAEVDSKRLRTGNISEPEWSKINLAVGRLDNRLLFLDDNASVTVMEIRAKARRLKAKYNGLGLIVIDYLQLMSGNNSESRQLEVSEISRNLKILARELDVPVMALSQLSRRLEERQDKRPQLSDLRESGSLEQDADIVMFLHRPEMYRNEKGETSENAEKGVAEIIIGKHRAGPTGLVKLAFFGEFTKFRNMAKNFHADSPYDNHD</sequence>
<dbReference type="NCBIfam" id="TIGR00665">
    <property type="entry name" value="DnaB"/>
    <property type="match status" value="1"/>
</dbReference>
<organism evidence="14">
    <name type="scientific">freshwater metagenome</name>
    <dbReference type="NCBI Taxonomy" id="449393"/>
    <lineage>
        <taxon>unclassified sequences</taxon>
        <taxon>metagenomes</taxon>
        <taxon>ecological metagenomes</taxon>
    </lineage>
</organism>
<dbReference type="Pfam" id="PF03796">
    <property type="entry name" value="DnaB_C"/>
    <property type="match status" value="1"/>
</dbReference>
<dbReference type="PROSITE" id="PS51199">
    <property type="entry name" value="SF4_HELICASE"/>
    <property type="match status" value="1"/>
</dbReference>
<dbReference type="Pfam" id="PF00772">
    <property type="entry name" value="DnaB"/>
    <property type="match status" value="1"/>
</dbReference>
<keyword evidence="5" id="KW-0378">Hydrolase</keyword>
<evidence type="ECO:0000256" key="4">
    <source>
        <dbReference type="ARBA" id="ARBA00022741"/>
    </source>
</evidence>
<evidence type="ECO:0000256" key="11">
    <source>
        <dbReference type="ARBA" id="ARBA00048954"/>
    </source>
</evidence>
<evidence type="ECO:0000256" key="10">
    <source>
        <dbReference type="ARBA" id="ARBA00044969"/>
    </source>
</evidence>
<dbReference type="PANTHER" id="PTHR30153:SF2">
    <property type="entry name" value="REPLICATIVE DNA HELICASE"/>
    <property type="match status" value="1"/>
</dbReference>
<dbReference type="GO" id="GO:0006269">
    <property type="term" value="P:DNA replication, synthesis of primer"/>
    <property type="evidence" value="ECO:0007669"/>
    <property type="project" value="UniProtKB-KW"/>
</dbReference>
<dbReference type="FunFam" id="3.40.50.300:FF:000076">
    <property type="entry name" value="Replicative DNA helicase"/>
    <property type="match status" value="1"/>
</dbReference>
<dbReference type="NCBIfam" id="NF004384">
    <property type="entry name" value="PRK05748.1"/>
    <property type="match status" value="1"/>
</dbReference>
<dbReference type="GO" id="GO:0042802">
    <property type="term" value="F:identical protein binding"/>
    <property type="evidence" value="ECO:0007669"/>
    <property type="project" value="UniProtKB-ARBA"/>
</dbReference>
<dbReference type="InterPro" id="IPR007692">
    <property type="entry name" value="DNA_helicase_DnaB"/>
</dbReference>
<dbReference type="GO" id="GO:1990077">
    <property type="term" value="C:primosome complex"/>
    <property type="evidence" value="ECO:0007669"/>
    <property type="project" value="UniProtKB-KW"/>
</dbReference>
<dbReference type="GO" id="GO:0003677">
    <property type="term" value="F:DNA binding"/>
    <property type="evidence" value="ECO:0007669"/>
    <property type="project" value="UniProtKB-KW"/>
</dbReference>
<dbReference type="AlphaFoldDB" id="A0A6J6XK16"/>
<feature type="region of interest" description="Disordered" evidence="12">
    <location>
        <begin position="1"/>
        <end position="31"/>
    </location>
</feature>
<keyword evidence="6" id="KW-0347">Helicase</keyword>
<dbReference type="PANTHER" id="PTHR30153">
    <property type="entry name" value="REPLICATIVE DNA HELICASE DNAB"/>
    <property type="match status" value="1"/>
</dbReference>
<keyword evidence="2" id="KW-0639">Primosome</keyword>
<dbReference type="GO" id="GO:0016787">
    <property type="term" value="F:hydrolase activity"/>
    <property type="evidence" value="ECO:0007669"/>
    <property type="project" value="UniProtKB-KW"/>
</dbReference>
<evidence type="ECO:0000256" key="3">
    <source>
        <dbReference type="ARBA" id="ARBA00022705"/>
    </source>
</evidence>
<dbReference type="InterPro" id="IPR007693">
    <property type="entry name" value="DNA_helicase_DnaB-like_N"/>
</dbReference>
<evidence type="ECO:0000256" key="7">
    <source>
        <dbReference type="ARBA" id="ARBA00022840"/>
    </source>
</evidence>
<keyword evidence="7" id="KW-0067">ATP-binding</keyword>